<dbReference type="AlphaFoldDB" id="A0A5J5B1W6"/>
<evidence type="ECO:0000313" key="1">
    <source>
        <dbReference type="EMBL" id="KAA8536699.1"/>
    </source>
</evidence>
<organism evidence="1 2">
    <name type="scientific">Nyssa sinensis</name>
    <dbReference type="NCBI Taxonomy" id="561372"/>
    <lineage>
        <taxon>Eukaryota</taxon>
        <taxon>Viridiplantae</taxon>
        <taxon>Streptophyta</taxon>
        <taxon>Embryophyta</taxon>
        <taxon>Tracheophyta</taxon>
        <taxon>Spermatophyta</taxon>
        <taxon>Magnoliopsida</taxon>
        <taxon>eudicotyledons</taxon>
        <taxon>Gunneridae</taxon>
        <taxon>Pentapetalae</taxon>
        <taxon>asterids</taxon>
        <taxon>Cornales</taxon>
        <taxon>Nyssaceae</taxon>
        <taxon>Nyssa</taxon>
    </lineage>
</organism>
<gene>
    <name evidence="1" type="ORF">F0562_029177</name>
</gene>
<name>A0A5J5B1W6_9ASTE</name>
<sequence length="151" mass="16255">MLKEGEASRRRRKLTTLRTSLEALVVVPFLAAQALVDPSPAQALVDPSPAQTLHSAHFVHSLELAVSQPSPPTLVVPLVVACLAKPNLREKDRQWMTPVLSVLRHLSGLHMDNVDIVKSAPLALLVFDSYAMIATAASASLNPLSSLSPRL</sequence>
<accession>A0A5J5B1W6</accession>
<evidence type="ECO:0000313" key="2">
    <source>
        <dbReference type="Proteomes" id="UP000325577"/>
    </source>
</evidence>
<reference evidence="1 2" key="1">
    <citation type="submission" date="2019-09" db="EMBL/GenBank/DDBJ databases">
        <title>A chromosome-level genome assembly of the Chinese tupelo Nyssa sinensis.</title>
        <authorList>
            <person name="Yang X."/>
            <person name="Kang M."/>
            <person name="Yang Y."/>
            <person name="Xiong H."/>
            <person name="Wang M."/>
            <person name="Zhang Z."/>
            <person name="Wang Z."/>
            <person name="Wu H."/>
            <person name="Ma T."/>
            <person name="Liu J."/>
            <person name="Xi Z."/>
        </authorList>
    </citation>
    <scope>NUCLEOTIDE SEQUENCE [LARGE SCALE GENOMIC DNA]</scope>
    <source>
        <strain evidence="1">J267</strain>
        <tissue evidence="1">Leaf</tissue>
    </source>
</reference>
<keyword evidence="2" id="KW-1185">Reference proteome</keyword>
<dbReference type="Proteomes" id="UP000325577">
    <property type="component" value="Linkage Group LG16"/>
</dbReference>
<dbReference type="EMBL" id="CM018039">
    <property type="protein sequence ID" value="KAA8536699.1"/>
    <property type="molecule type" value="Genomic_DNA"/>
</dbReference>
<protein>
    <submittedName>
        <fullName evidence="1">Uncharacterized protein</fullName>
    </submittedName>
</protein>
<proteinExistence type="predicted"/>